<dbReference type="SMART" id="SM00448">
    <property type="entry name" value="REC"/>
    <property type="match status" value="1"/>
</dbReference>
<proteinExistence type="predicted"/>
<evidence type="ECO:0000256" key="6">
    <source>
        <dbReference type="PROSITE-ProRule" id="PRU00169"/>
    </source>
</evidence>
<feature type="domain" description="Response regulatory" evidence="7">
    <location>
        <begin position="17"/>
        <end position="138"/>
    </location>
</feature>
<organism evidence="8 9">
    <name type="scientific">Myxacorys almedinensis A</name>
    <dbReference type="NCBI Taxonomy" id="2690445"/>
    <lineage>
        <taxon>Bacteria</taxon>
        <taxon>Bacillati</taxon>
        <taxon>Cyanobacteriota</taxon>
        <taxon>Cyanophyceae</taxon>
        <taxon>Leptolyngbyales</taxon>
        <taxon>Leptolyngbyaceae</taxon>
        <taxon>Myxacorys</taxon>
        <taxon>Myxacorys almedinensis</taxon>
    </lineage>
</organism>
<sequence>MNADTLAAIDSTAETFHILLVEANEDDANLLRRVFFRAGRDLWNVVQVEQLEEAIELVFESSCCFKFDAVLLDLDLSDSTGLATLTRFRAEIPDLPVIILTTLDDDDLAVRAIQAGAQDYLLKDETTIRQLIGAIHYAIARHNVINFSKNN</sequence>
<dbReference type="Gene3D" id="3.40.50.2300">
    <property type="match status" value="1"/>
</dbReference>
<evidence type="ECO:0000256" key="4">
    <source>
        <dbReference type="ARBA" id="ARBA00023125"/>
    </source>
</evidence>
<dbReference type="InterPro" id="IPR039420">
    <property type="entry name" value="WalR-like"/>
</dbReference>
<dbReference type="InterPro" id="IPR001789">
    <property type="entry name" value="Sig_transdc_resp-reg_receiver"/>
</dbReference>
<dbReference type="GO" id="GO:0005829">
    <property type="term" value="C:cytosol"/>
    <property type="evidence" value="ECO:0007669"/>
    <property type="project" value="TreeGrafter"/>
</dbReference>
<dbReference type="GO" id="GO:0000156">
    <property type="term" value="F:phosphorelay response regulator activity"/>
    <property type="evidence" value="ECO:0007669"/>
    <property type="project" value="TreeGrafter"/>
</dbReference>
<evidence type="ECO:0000256" key="2">
    <source>
        <dbReference type="ARBA" id="ARBA00023012"/>
    </source>
</evidence>
<keyword evidence="4" id="KW-0238">DNA-binding</keyword>
<dbReference type="PANTHER" id="PTHR48111:SF1">
    <property type="entry name" value="TWO-COMPONENT RESPONSE REGULATOR ORR33"/>
    <property type="match status" value="1"/>
</dbReference>
<evidence type="ECO:0000259" key="7">
    <source>
        <dbReference type="PROSITE" id="PS50110"/>
    </source>
</evidence>
<dbReference type="EMBL" id="WVIE01000005">
    <property type="protein sequence ID" value="NDJ16873.1"/>
    <property type="molecule type" value="Genomic_DNA"/>
</dbReference>
<dbReference type="GO" id="GO:0000976">
    <property type="term" value="F:transcription cis-regulatory region binding"/>
    <property type="evidence" value="ECO:0007669"/>
    <property type="project" value="TreeGrafter"/>
</dbReference>
<evidence type="ECO:0000256" key="5">
    <source>
        <dbReference type="ARBA" id="ARBA00023163"/>
    </source>
</evidence>
<gene>
    <name evidence="8" type="ORF">GS601_06140</name>
</gene>
<comment type="caution">
    <text evidence="8">The sequence shown here is derived from an EMBL/GenBank/DDBJ whole genome shotgun (WGS) entry which is preliminary data.</text>
</comment>
<reference evidence="8" key="1">
    <citation type="submission" date="2019-12" db="EMBL/GenBank/DDBJ databases">
        <title>High-Quality draft genome sequences of three cyanobacteria isolated from the limestone walls of the Old Cathedral of Coimbra.</title>
        <authorList>
            <person name="Tiago I."/>
            <person name="Soares F."/>
            <person name="Portugal A."/>
        </authorList>
    </citation>
    <scope>NUCLEOTIDE SEQUENCE</scope>
    <source>
        <strain evidence="8">A</strain>
    </source>
</reference>
<evidence type="ECO:0000313" key="8">
    <source>
        <dbReference type="EMBL" id="NDJ16873.1"/>
    </source>
</evidence>
<keyword evidence="5" id="KW-0804">Transcription</keyword>
<evidence type="ECO:0000256" key="1">
    <source>
        <dbReference type="ARBA" id="ARBA00022553"/>
    </source>
</evidence>
<dbReference type="GO" id="GO:0032993">
    <property type="term" value="C:protein-DNA complex"/>
    <property type="evidence" value="ECO:0007669"/>
    <property type="project" value="TreeGrafter"/>
</dbReference>
<dbReference type="InterPro" id="IPR011006">
    <property type="entry name" value="CheY-like_superfamily"/>
</dbReference>
<dbReference type="SUPFAM" id="SSF52172">
    <property type="entry name" value="CheY-like"/>
    <property type="match status" value="1"/>
</dbReference>
<dbReference type="RefSeq" id="WP_162422382.1">
    <property type="nucleotide sequence ID" value="NZ_WVIE01000005.1"/>
</dbReference>
<dbReference type="Proteomes" id="UP000646053">
    <property type="component" value="Unassembled WGS sequence"/>
</dbReference>
<dbReference type="CDD" id="cd00156">
    <property type="entry name" value="REC"/>
    <property type="match status" value="1"/>
</dbReference>
<evidence type="ECO:0000313" key="9">
    <source>
        <dbReference type="Proteomes" id="UP000646053"/>
    </source>
</evidence>
<dbReference type="PROSITE" id="PS50110">
    <property type="entry name" value="RESPONSE_REGULATORY"/>
    <property type="match status" value="1"/>
</dbReference>
<evidence type="ECO:0000256" key="3">
    <source>
        <dbReference type="ARBA" id="ARBA00023015"/>
    </source>
</evidence>
<accession>A0A8J7Z5M8</accession>
<dbReference type="GO" id="GO:0006355">
    <property type="term" value="P:regulation of DNA-templated transcription"/>
    <property type="evidence" value="ECO:0007669"/>
    <property type="project" value="TreeGrafter"/>
</dbReference>
<dbReference type="Pfam" id="PF00072">
    <property type="entry name" value="Response_reg"/>
    <property type="match status" value="1"/>
</dbReference>
<name>A0A8J7Z5M8_9CYAN</name>
<keyword evidence="9" id="KW-1185">Reference proteome</keyword>
<dbReference type="AlphaFoldDB" id="A0A8J7Z5M8"/>
<keyword evidence="1 6" id="KW-0597">Phosphoprotein</keyword>
<keyword evidence="3" id="KW-0805">Transcription regulation</keyword>
<keyword evidence="2" id="KW-0902">Two-component regulatory system</keyword>
<dbReference type="PANTHER" id="PTHR48111">
    <property type="entry name" value="REGULATOR OF RPOS"/>
    <property type="match status" value="1"/>
</dbReference>
<feature type="modified residue" description="4-aspartylphosphate" evidence="6">
    <location>
        <position position="73"/>
    </location>
</feature>
<protein>
    <submittedName>
        <fullName evidence="8">Response regulator</fullName>
    </submittedName>
</protein>